<proteinExistence type="predicted"/>
<dbReference type="SUPFAM" id="SSF55781">
    <property type="entry name" value="GAF domain-like"/>
    <property type="match status" value="4"/>
</dbReference>
<dbReference type="SUPFAM" id="SSF55073">
    <property type="entry name" value="Nucleotide cyclase"/>
    <property type="match status" value="1"/>
</dbReference>
<dbReference type="Gene3D" id="3.30.70.270">
    <property type="match status" value="1"/>
</dbReference>
<reference evidence="3" key="2">
    <citation type="submission" date="2015-08" db="EMBL/GenBank/DDBJ databases">
        <title>Draft Genome Sequence of a Heterotrophic Facultative Anaerobic Bacterium Ardenticatena maritima Strain 110S.</title>
        <authorList>
            <person name="Kawaichi S."/>
            <person name="Yoshida T."/>
            <person name="Sako Y."/>
            <person name="Nakamura R."/>
        </authorList>
    </citation>
    <scope>NUCLEOTIDE SEQUENCE [LARGE SCALE GENOMIC DNA]</scope>
    <source>
        <strain evidence="3">110S</strain>
    </source>
</reference>
<evidence type="ECO:0000313" key="3">
    <source>
        <dbReference type="Proteomes" id="UP000037784"/>
    </source>
</evidence>
<dbReference type="Pfam" id="PF01590">
    <property type="entry name" value="GAF"/>
    <property type="match status" value="1"/>
</dbReference>
<feature type="domain" description="GGDEF" evidence="1">
    <location>
        <begin position="954"/>
        <end position="1086"/>
    </location>
</feature>
<dbReference type="InterPro" id="IPR029016">
    <property type="entry name" value="GAF-like_dom_sf"/>
</dbReference>
<gene>
    <name evidence="2" type="ORF">ARMA_3026</name>
</gene>
<dbReference type="AlphaFoldDB" id="A0A0M8K9L0"/>
<evidence type="ECO:0000313" key="2">
    <source>
        <dbReference type="EMBL" id="GAP64603.1"/>
    </source>
</evidence>
<dbReference type="Gene3D" id="3.30.450.40">
    <property type="match status" value="4"/>
</dbReference>
<dbReference type="PROSITE" id="PS50887">
    <property type="entry name" value="GGDEF"/>
    <property type="match status" value="1"/>
</dbReference>
<dbReference type="InterPro" id="IPR050469">
    <property type="entry name" value="Diguanylate_Cyclase"/>
</dbReference>
<dbReference type="Gene3D" id="3.30.450.20">
    <property type="entry name" value="PAS domain"/>
    <property type="match status" value="1"/>
</dbReference>
<comment type="caution">
    <text evidence="2">The sequence shown here is derived from an EMBL/GenBank/DDBJ whole genome shotgun (WGS) entry which is preliminary data.</text>
</comment>
<dbReference type="STRING" id="872965.SE16_11805"/>
<dbReference type="Proteomes" id="UP000037784">
    <property type="component" value="Unassembled WGS sequence"/>
</dbReference>
<dbReference type="PANTHER" id="PTHR45138:SF9">
    <property type="entry name" value="DIGUANYLATE CYCLASE DGCM-RELATED"/>
    <property type="match status" value="1"/>
</dbReference>
<dbReference type="SMART" id="SM00267">
    <property type="entry name" value="GGDEF"/>
    <property type="match status" value="1"/>
</dbReference>
<dbReference type="EMBL" id="BBZA01000292">
    <property type="protein sequence ID" value="GAP64603.1"/>
    <property type="molecule type" value="Genomic_DNA"/>
</dbReference>
<sequence>MVLVRTGDVGEGEVRVTWLDSIREAWIAVNPDGEYIEEWNTHAARLLGMRPEHRGKPLAQVFPALGEQVHEARVVHQGVVWRLFRTTDPSTGRLLFLFHEDVPADPHQLIQLLRPLQRRMADISPLTLEAWWAALAAWAQDLPAHDVQMLWVGSEDRTWAYTQLDVPASLATAFTEHVAHSPCVPHSFTVEASLGVVCPRRQHTNLCLAVLIPHSGATPAVLAAWREVAEWVHMTYEAAASTTSILRLDRLLTDLQAIVGMVRHAPLETVWNYLAQRICHAFDADAAYLLRWDVQRDIPVPVAAVGPLAQRYAMLSAKPHRRTLTASVLSANRVIAVEDVFNSPFIDIEVALLFPQRSLLGLPLVHEGQRIGAILLAWDEPRTFSPATVQEADVVRHALSFFLHRALMEQEVHRRVSELETVHQAHGTIATTLDMDEAVCQILEQVQQMVPAHVCMLLLEDETAQNGRTVRLHAALGTGAPLAGQQYPVDAFPPLQTILQDGIPVTHTTREGVGQQEGLPWKDAHTWLGVPLILQGYARGVLAVYRRDAFTFSSSHVRMLTAFARQAATVLENARLYSALRQRAQMLERLYRAAEDLVSKRSPHDILQRLAHHLIATAQCVSCHIGIIEGASLHLIAEVTREDFQPRASLLGRTFPLKELPLLHETITTFTIRTVSKESPELLPRERRAFQRFGVEHALLVPVWGQEQPLGIAVLHFNAPPDHLDEDAVSLLRSLANYTGVVLTNVRYYEQEQRRARQMEALYRATASLLGTLDMDELLDEILGAAMRAIPSAEKGTLALADETGQLRVHAVRGYHDLHVRNMVMPETGYAAKSAREALSLLIEDVDALEDVFYEGDIAEVQAVKSGIVVPLVYGDRVYGVISLDATQKFAFTRDDLEMLRTFAITATAAIHNALLYADVQQMALTDDLTQVWNRRGFFDIARREFHRAQRYNRPLSALMVDLDYFKRVNDTYGHFVGDQVLARFAHVIVHHVRDVDIVGRYGGEEFMVLMPEATLEQAVQVAERLRETIAQTRLETDVGAIQVTASLGVAALRDEDTAFQDILRRADQALYKAKEAGRNRVAWEA</sequence>
<dbReference type="NCBIfam" id="TIGR00254">
    <property type="entry name" value="GGDEF"/>
    <property type="match status" value="1"/>
</dbReference>
<dbReference type="InterPro" id="IPR043128">
    <property type="entry name" value="Rev_trsase/Diguanyl_cyclase"/>
</dbReference>
<dbReference type="GO" id="GO:1902201">
    <property type="term" value="P:negative regulation of bacterial-type flagellum-dependent cell motility"/>
    <property type="evidence" value="ECO:0007669"/>
    <property type="project" value="TreeGrafter"/>
</dbReference>
<dbReference type="PANTHER" id="PTHR45138">
    <property type="entry name" value="REGULATORY COMPONENTS OF SENSORY TRANSDUCTION SYSTEM"/>
    <property type="match status" value="1"/>
</dbReference>
<dbReference type="Pfam" id="PF00990">
    <property type="entry name" value="GGDEF"/>
    <property type="match status" value="1"/>
</dbReference>
<dbReference type="InterPro" id="IPR003018">
    <property type="entry name" value="GAF"/>
</dbReference>
<protein>
    <recommendedName>
        <fullName evidence="1">GGDEF domain-containing protein</fullName>
    </recommendedName>
</protein>
<accession>A0A0M8K9L0</accession>
<evidence type="ECO:0000259" key="1">
    <source>
        <dbReference type="PROSITE" id="PS50887"/>
    </source>
</evidence>
<dbReference type="InParanoid" id="A0A0M8K9L0"/>
<dbReference type="CDD" id="cd01949">
    <property type="entry name" value="GGDEF"/>
    <property type="match status" value="1"/>
</dbReference>
<dbReference type="Pfam" id="PF13185">
    <property type="entry name" value="GAF_2"/>
    <property type="match status" value="3"/>
</dbReference>
<dbReference type="FunFam" id="3.30.70.270:FF:000001">
    <property type="entry name" value="Diguanylate cyclase domain protein"/>
    <property type="match status" value="1"/>
</dbReference>
<dbReference type="InterPro" id="IPR000160">
    <property type="entry name" value="GGDEF_dom"/>
</dbReference>
<dbReference type="GO" id="GO:0043709">
    <property type="term" value="P:cell adhesion involved in single-species biofilm formation"/>
    <property type="evidence" value="ECO:0007669"/>
    <property type="project" value="TreeGrafter"/>
</dbReference>
<keyword evidence="3" id="KW-1185">Reference proteome</keyword>
<dbReference type="GO" id="GO:0005886">
    <property type="term" value="C:plasma membrane"/>
    <property type="evidence" value="ECO:0007669"/>
    <property type="project" value="TreeGrafter"/>
</dbReference>
<name>A0A0M8K9L0_9CHLR</name>
<dbReference type="GO" id="GO:0052621">
    <property type="term" value="F:diguanylate cyclase activity"/>
    <property type="evidence" value="ECO:0007669"/>
    <property type="project" value="TreeGrafter"/>
</dbReference>
<organism evidence="2 3">
    <name type="scientific">Ardenticatena maritima</name>
    <dbReference type="NCBI Taxonomy" id="872965"/>
    <lineage>
        <taxon>Bacteria</taxon>
        <taxon>Bacillati</taxon>
        <taxon>Chloroflexota</taxon>
        <taxon>Ardenticatenia</taxon>
        <taxon>Ardenticatenales</taxon>
        <taxon>Ardenticatenaceae</taxon>
        <taxon>Ardenticatena</taxon>
    </lineage>
</organism>
<dbReference type="InterPro" id="IPR029787">
    <property type="entry name" value="Nucleotide_cyclase"/>
</dbReference>
<reference evidence="2 3" key="1">
    <citation type="journal article" date="2015" name="Genome Announc.">
        <title>Draft Genome Sequence of a Heterotrophic Facultative Anaerobic Thermophilic Bacterium, Ardenticatena maritima Strain 110ST.</title>
        <authorList>
            <person name="Kawaichi S."/>
            <person name="Yoshida T."/>
            <person name="Sako Y."/>
            <person name="Nakamura R."/>
        </authorList>
    </citation>
    <scope>NUCLEOTIDE SEQUENCE [LARGE SCALE GENOMIC DNA]</scope>
    <source>
        <strain evidence="2 3">110S</strain>
    </source>
</reference>
<dbReference type="SMART" id="SM00065">
    <property type="entry name" value="GAF"/>
    <property type="match status" value="4"/>
</dbReference>